<dbReference type="PROSITE" id="PS00503">
    <property type="entry name" value="PECTINESTERASE_2"/>
    <property type="match status" value="1"/>
</dbReference>
<comment type="catalytic activity">
    <reaction evidence="7">
        <text>[(1-&gt;4)-alpha-D-galacturonosyl methyl ester](n) + n H2O = [(1-&gt;4)-alpha-D-galacturonosyl](n) + n methanol + n H(+)</text>
        <dbReference type="Rhea" id="RHEA:22380"/>
        <dbReference type="Rhea" id="RHEA-COMP:14570"/>
        <dbReference type="Rhea" id="RHEA-COMP:14573"/>
        <dbReference type="ChEBI" id="CHEBI:15377"/>
        <dbReference type="ChEBI" id="CHEBI:15378"/>
        <dbReference type="ChEBI" id="CHEBI:17790"/>
        <dbReference type="ChEBI" id="CHEBI:140522"/>
        <dbReference type="ChEBI" id="CHEBI:140523"/>
        <dbReference type="EC" id="3.1.1.11"/>
    </reaction>
</comment>
<gene>
    <name evidence="10" type="ORF">V6N11_059035</name>
</gene>
<name>A0ABR2U5Y7_9ROSI</name>
<comment type="pathway">
    <text evidence="1 7">Glycan metabolism; pectin degradation; 2-dehydro-3-deoxy-D-gluconate from pectin: step 1/5.</text>
</comment>
<dbReference type="InterPro" id="IPR006501">
    <property type="entry name" value="Pectinesterase_inhib_dom"/>
</dbReference>
<dbReference type="Pfam" id="PF01095">
    <property type="entry name" value="Pectinesterase"/>
    <property type="match status" value="1"/>
</dbReference>
<accession>A0ABR2U5Y7</accession>
<sequence length="606" mass="66529">MSLKIFDVTDYNCSKEEAMAYDRLRPSPETGSGTGSHANAIPLHKRKLLLTTSVIALVLIVLVVCGSAAGMHEGEGGATPIRRKLNQAISSTCSTADGCPDHCVDSLLKFPNSFSANEQDAELVRVSFNTTLRHFSDALYTISSFSNMQMDPRVRSAFDACVELLEGSVDALSRAISAVNPPRNGDNKGVSTQDVMTWLSAALTNHDTCAEGFEGVTGAVKDRVMEELKDLSEAGSKFLSKFVAIGEKDSAGTPTVHNRRLLEWVSDDEISVENEENFPKWLGRKERKLLSAPLSEIQADIIVSKDGNGTVTVNTITEAIKKAPEYSMRTKRIEEDSLNVGKKKINLVFIGDGKEKPVITGGKSVSDNLTTFHTATFAASGAGFIARDITFENWDGPAKHQAVALRVDADHAVVYRCNIIGFQDTLYVHSNRQFYRECDIYGTVDFIFGNAAVVLQNCSILAQKPMPGQKITITSQGRNFLNQNTGISIHACRILPMPDLVAANGSFQTYLGRPWRMYSRVVFLLSYMDHHIDPRGWLEWNVSFAHTLYYGEYNNYGPGAAVDQRVNWPGFRVITSVIEATKFTVAQLICGLLWLPSTGIAFLAAL</sequence>
<dbReference type="InterPro" id="IPR000070">
    <property type="entry name" value="Pectinesterase_cat"/>
</dbReference>
<dbReference type="InterPro" id="IPR012334">
    <property type="entry name" value="Pectin_lyas_fold"/>
</dbReference>
<organism evidence="10 11">
    <name type="scientific">Hibiscus sabdariffa</name>
    <name type="common">roselle</name>
    <dbReference type="NCBI Taxonomy" id="183260"/>
    <lineage>
        <taxon>Eukaryota</taxon>
        <taxon>Viridiplantae</taxon>
        <taxon>Streptophyta</taxon>
        <taxon>Embryophyta</taxon>
        <taxon>Tracheophyta</taxon>
        <taxon>Spermatophyta</taxon>
        <taxon>Magnoliopsida</taxon>
        <taxon>eudicotyledons</taxon>
        <taxon>Gunneridae</taxon>
        <taxon>Pentapetalae</taxon>
        <taxon>rosids</taxon>
        <taxon>malvids</taxon>
        <taxon>Malvales</taxon>
        <taxon>Malvaceae</taxon>
        <taxon>Malvoideae</taxon>
        <taxon>Hibiscus</taxon>
    </lineage>
</organism>
<evidence type="ECO:0000256" key="5">
    <source>
        <dbReference type="ARBA" id="ARBA00023085"/>
    </source>
</evidence>
<dbReference type="SMART" id="SM00856">
    <property type="entry name" value="PMEI"/>
    <property type="match status" value="1"/>
</dbReference>
<evidence type="ECO:0000256" key="3">
    <source>
        <dbReference type="ARBA" id="ARBA00007786"/>
    </source>
</evidence>
<evidence type="ECO:0000256" key="2">
    <source>
        <dbReference type="ARBA" id="ARBA00006027"/>
    </source>
</evidence>
<dbReference type="Pfam" id="PF04043">
    <property type="entry name" value="PMEI"/>
    <property type="match status" value="1"/>
</dbReference>
<feature type="transmembrane region" description="Helical" evidence="8">
    <location>
        <begin position="48"/>
        <end position="71"/>
    </location>
</feature>
<keyword evidence="11" id="KW-1185">Reference proteome</keyword>
<comment type="caution">
    <text evidence="10">The sequence shown here is derived from an EMBL/GenBank/DDBJ whole genome shotgun (WGS) entry which is preliminary data.</text>
</comment>
<dbReference type="CDD" id="cd15798">
    <property type="entry name" value="PMEI-like_3"/>
    <property type="match status" value="1"/>
</dbReference>
<keyword evidence="8" id="KW-0812">Transmembrane</keyword>
<dbReference type="PANTHER" id="PTHR31707">
    <property type="entry name" value="PECTINESTERASE"/>
    <property type="match status" value="1"/>
</dbReference>
<evidence type="ECO:0000256" key="4">
    <source>
        <dbReference type="ARBA" id="ARBA00022801"/>
    </source>
</evidence>
<evidence type="ECO:0000313" key="10">
    <source>
        <dbReference type="EMBL" id="KAK9045146.1"/>
    </source>
</evidence>
<evidence type="ECO:0000256" key="7">
    <source>
        <dbReference type="RuleBase" id="RU000589"/>
    </source>
</evidence>
<dbReference type="Gene3D" id="1.20.140.40">
    <property type="entry name" value="Invertase/pectin methylesterase inhibitor family protein"/>
    <property type="match status" value="1"/>
</dbReference>
<dbReference type="EMBL" id="JBBPBN010000002">
    <property type="protein sequence ID" value="KAK9045146.1"/>
    <property type="molecule type" value="Genomic_DNA"/>
</dbReference>
<dbReference type="Proteomes" id="UP001396334">
    <property type="component" value="Unassembled WGS sequence"/>
</dbReference>
<evidence type="ECO:0000313" key="11">
    <source>
        <dbReference type="Proteomes" id="UP001396334"/>
    </source>
</evidence>
<evidence type="ECO:0000256" key="8">
    <source>
        <dbReference type="SAM" id="Phobius"/>
    </source>
</evidence>
<keyword evidence="8" id="KW-1133">Transmembrane helix</keyword>
<evidence type="ECO:0000256" key="6">
    <source>
        <dbReference type="PROSITE-ProRule" id="PRU10040"/>
    </source>
</evidence>
<dbReference type="InterPro" id="IPR011050">
    <property type="entry name" value="Pectin_lyase_fold/virulence"/>
</dbReference>
<comment type="similarity">
    <text evidence="3">In the C-terminal section; belongs to the pectinesterase family.</text>
</comment>
<dbReference type="NCBIfam" id="TIGR01614">
    <property type="entry name" value="PME_inhib"/>
    <property type="match status" value="1"/>
</dbReference>
<dbReference type="Gene3D" id="2.160.20.10">
    <property type="entry name" value="Single-stranded right-handed beta-helix, Pectin lyase-like"/>
    <property type="match status" value="1"/>
</dbReference>
<dbReference type="SUPFAM" id="SSF101148">
    <property type="entry name" value="Plant invertase/pectin methylesterase inhibitor"/>
    <property type="match status" value="1"/>
</dbReference>
<dbReference type="SUPFAM" id="SSF51126">
    <property type="entry name" value="Pectin lyase-like"/>
    <property type="match status" value="1"/>
</dbReference>
<evidence type="ECO:0000256" key="1">
    <source>
        <dbReference type="ARBA" id="ARBA00005184"/>
    </source>
</evidence>
<dbReference type="EC" id="3.1.1.11" evidence="7"/>
<proteinExistence type="inferred from homology"/>
<keyword evidence="4 7" id="KW-0378">Hydrolase</keyword>
<comment type="similarity">
    <text evidence="2">In the N-terminal section; belongs to the PMEI family.</text>
</comment>
<dbReference type="InterPro" id="IPR035513">
    <property type="entry name" value="Invertase/methylesterase_inhib"/>
</dbReference>
<feature type="active site" evidence="6">
    <location>
        <position position="445"/>
    </location>
</feature>
<keyword evidence="5 7" id="KW-0063">Aspartyl esterase</keyword>
<evidence type="ECO:0000259" key="9">
    <source>
        <dbReference type="SMART" id="SM00856"/>
    </source>
</evidence>
<feature type="domain" description="Pectinesterase inhibitor" evidence="9">
    <location>
        <begin position="84"/>
        <end position="231"/>
    </location>
</feature>
<keyword evidence="8" id="KW-0472">Membrane</keyword>
<reference evidence="10 11" key="1">
    <citation type="journal article" date="2024" name="G3 (Bethesda)">
        <title>Genome assembly of Hibiscus sabdariffa L. provides insights into metabolisms of medicinal natural products.</title>
        <authorList>
            <person name="Kim T."/>
        </authorList>
    </citation>
    <scope>NUCLEOTIDE SEQUENCE [LARGE SCALE GENOMIC DNA]</scope>
    <source>
        <strain evidence="10">TK-2024</strain>
        <tissue evidence="10">Old leaves</tissue>
    </source>
</reference>
<dbReference type="InterPro" id="IPR033131">
    <property type="entry name" value="Pectinesterase_Asp_AS"/>
</dbReference>
<protein>
    <recommendedName>
        <fullName evidence="7">Pectinesterase</fullName>
        <ecNumber evidence="7">3.1.1.11</ecNumber>
    </recommendedName>
</protein>